<dbReference type="SUPFAM" id="SSF51316">
    <property type="entry name" value="Mss4-like"/>
    <property type="match status" value="1"/>
</dbReference>
<comment type="caution">
    <text evidence="6">The sequence shown here is derived from an EMBL/GenBank/DDBJ whole genome shotgun (WGS) entry which is preliminary data.</text>
</comment>
<evidence type="ECO:0000313" key="6">
    <source>
        <dbReference type="EMBL" id="MCQ1060329.1"/>
    </source>
</evidence>
<evidence type="ECO:0000256" key="2">
    <source>
        <dbReference type="ARBA" id="ARBA00022723"/>
    </source>
</evidence>
<keyword evidence="4" id="KW-0456">Lyase</keyword>
<dbReference type="EMBL" id="JANEYT010000065">
    <property type="protein sequence ID" value="MCQ1060329.1"/>
    <property type="molecule type" value="Genomic_DNA"/>
</dbReference>
<dbReference type="InterPro" id="IPR006913">
    <property type="entry name" value="CENP-V/GFA"/>
</dbReference>
<evidence type="ECO:0000256" key="4">
    <source>
        <dbReference type="ARBA" id="ARBA00023239"/>
    </source>
</evidence>
<dbReference type="PROSITE" id="PS51891">
    <property type="entry name" value="CENP_V_GFA"/>
    <property type="match status" value="1"/>
</dbReference>
<keyword evidence="7" id="KW-1185">Reference proteome</keyword>
<dbReference type="Pfam" id="PF04828">
    <property type="entry name" value="GFA"/>
    <property type="match status" value="1"/>
</dbReference>
<evidence type="ECO:0000256" key="1">
    <source>
        <dbReference type="ARBA" id="ARBA00005495"/>
    </source>
</evidence>
<name>A0ABT1N913_9GAMM</name>
<dbReference type="RefSeq" id="WP_255044409.1">
    <property type="nucleotide sequence ID" value="NZ_JANEYT010000065.1"/>
</dbReference>
<feature type="domain" description="CENP-V/GFA" evidence="5">
    <location>
        <begin position="4"/>
        <end position="119"/>
    </location>
</feature>
<protein>
    <submittedName>
        <fullName evidence="6">GFA family protein</fullName>
    </submittedName>
</protein>
<organism evidence="6 7">
    <name type="scientific">Photobacterium pectinilyticum</name>
    <dbReference type="NCBI Taxonomy" id="2906793"/>
    <lineage>
        <taxon>Bacteria</taxon>
        <taxon>Pseudomonadati</taxon>
        <taxon>Pseudomonadota</taxon>
        <taxon>Gammaproteobacteria</taxon>
        <taxon>Vibrionales</taxon>
        <taxon>Vibrionaceae</taxon>
        <taxon>Photobacterium</taxon>
    </lineage>
</organism>
<reference evidence="6 7" key="1">
    <citation type="submission" date="2022-07" db="EMBL/GenBank/DDBJ databases">
        <title>Photobacterium pectinilyticum sp. nov., a marine bacterium isolated from surface seawater of Qingdao offshore.</title>
        <authorList>
            <person name="Wang X."/>
        </authorList>
    </citation>
    <scope>NUCLEOTIDE SEQUENCE [LARGE SCALE GENOMIC DNA]</scope>
    <source>
        <strain evidence="6 7">ZSDE20</strain>
    </source>
</reference>
<evidence type="ECO:0000313" key="7">
    <source>
        <dbReference type="Proteomes" id="UP001524460"/>
    </source>
</evidence>
<sequence>MTNITGSCSCCSIKYQITGPVQKVVNCHCDHCKKMNGSAISTYVAVLDHDFIITQGEVKQFAISEKASKYFCGDCGTPLFNEYIKHSGLKMLHLGGLDSINDLTPSMNLYSESQIAWIDDVSSIPSLKQKKDSESATDCSNPRLTWSDLALS</sequence>
<gene>
    <name evidence="6" type="ORF">NHN17_19995</name>
</gene>
<dbReference type="PANTHER" id="PTHR33337:SF40">
    <property type="entry name" value="CENP-V_GFA DOMAIN-CONTAINING PROTEIN-RELATED"/>
    <property type="match status" value="1"/>
</dbReference>
<evidence type="ECO:0000256" key="3">
    <source>
        <dbReference type="ARBA" id="ARBA00022833"/>
    </source>
</evidence>
<dbReference type="PANTHER" id="PTHR33337">
    <property type="entry name" value="GFA DOMAIN-CONTAINING PROTEIN"/>
    <property type="match status" value="1"/>
</dbReference>
<proteinExistence type="inferred from homology"/>
<evidence type="ECO:0000259" key="5">
    <source>
        <dbReference type="PROSITE" id="PS51891"/>
    </source>
</evidence>
<keyword evidence="2" id="KW-0479">Metal-binding</keyword>
<dbReference type="Proteomes" id="UP001524460">
    <property type="component" value="Unassembled WGS sequence"/>
</dbReference>
<dbReference type="Gene3D" id="3.90.1590.10">
    <property type="entry name" value="glutathione-dependent formaldehyde- activating enzyme (gfa)"/>
    <property type="match status" value="1"/>
</dbReference>
<keyword evidence="3" id="KW-0862">Zinc</keyword>
<accession>A0ABT1N913</accession>
<comment type="similarity">
    <text evidence="1">Belongs to the Gfa family.</text>
</comment>
<dbReference type="InterPro" id="IPR011057">
    <property type="entry name" value="Mss4-like_sf"/>
</dbReference>